<proteinExistence type="predicted"/>
<name>A0A1X1VE08_MYCGS</name>
<keyword evidence="3" id="KW-1185">Reference proteome</keyword>
<dbReference type="EMBL" id="LQOX01000113">
    <property type="protein sequence ID" value="ORV67273.1"/>
    <property type="molecule type" value="Genomic_DNA"/>
</dbReference>
<protein>
    <submittedName>
        <fullName evidence="2">Uncharacterized protein</fullName>
    </submittedName>
</protein>
<dbReference type="Proteomes" id="UP000193738">
    <property type="component" value="Unassembled WGS sequence"/>
</dbReference>
<feature type="compositionally biased region" description="Polar residues" evidence="1">
    <location>
        <begin position="99"/>
        <end position="109"/>
    </location>
</feature>
<organism evidence="2 3">
    <name type="scientific">Mycobacterium gastri</name>
    <dbReference type="NCBI Taxonomy" id="1777"/>
    <lineage>
        <taxon>Bacteria</taxon>
        <taxon>Bacillati</taxon>
        <taxon>Actinomycetota</taxon>
        <taxon>Actinomycetes</taxon>
        <taxon>Mycobacteriales</taxon>
        <taxon>Mycobacteriaceae</taxon>
        <taxon>Mycobacterium</taxon>
    </lineage>
</organism>
<feature type="compositionally biased region" description="Polar residues" evidence="1">
    <location>
        <begin position="59"/>
        <end position="76"/>
    </location>
</feature>
<comment type="caution">
    <text evidence="2">The sequence shown here is derived from an EMBL/GenBank/DDBJ whole genome shotgun (WGS) entry which is preliminary data.</text>
</comment>
<reference evidence="2 3" key="1">
    <citation type="submission" date="2016-01" db="EMBL/GenBank/DDBJ databases">
        <title>The new phylogeny of the genus Mycobacterium.</title>
        <authorList>
            <person name="Tarcisio F."/>
            <person name="Conor M."/>
            <person name="Antonella G."/>
            <person name="Elisabetta G."/>
            <person name="Giulia F.S."/>
            <person name="Sara T."/>
            <person name="Anna F."/>
            <person name="Clotilde B."/>
            <person name="Roberto B."/>
            <person name="Veronica D.S."/>
            <person name="Fabio R."/>
            <person name="Monica P."/>
            <person name="Olivier J."/>
            <person name="Enrico T."/>
            <person name="Nicola S."/>
        </authorList>
    </citation>
    <scope>NUCLEOTIDE SEQUENCE [LARGE SCALE GENOMIC DNA]</scope>
    <source>
        <strain evidence="2 3">DSM 43505</strain>
    </source>
</reference>
<dbReference type="AlphaFoldDB" id="A0A1X1VE08"/>
<evidence type="ECO:0000256" key="1">
    <source>
        <dbReference type="SAM" id="MobiDB-lite"/>
    </source>
</evidence>
<feature type="compositionally biased region" description="Low complexity" evidence="1">
    <location>
        <begin position="7"/>
        <end position="37"/>
    </location>
</feature>
<accession>A0A1X1VE08</accession>
<sequence>MRDPVTDDTAAGDPATDDTAAGDPAAHDTAAAGDPTAYDTAAGGPTTTSEAHTTPGARATSQTHSQARTAHRQSSGGTKGPEGTGDAEVIDHYTLRATPRTTAVTLRGA</sequence>
<evidence type="ECO:0000313" key="3">
    <source>
        <dbReference type="Proteomes" id="UP000193738"/>
    </source>
</evidence>
<evidence type="ECO:0000313" key="2">
    <source>
        <dbReference type="EMBL" id="ORV67273.1"/>
    </source>
</evidence>
<feature type="region of interest" description="Disordered" evidence="1">
    <location>
        <begin position="1"/>
        <end position="109"/>
    </location>
</feature>
<gene>
    <name evidence="2" type="ORF">AWC07_09705</name>
</gene>